<sequence length="578" mass="62955">MIVAASAESRTLDAAGPIEEERQRLPWGVYTAVAVVYIVLGVWLNAEIKFIFTDAMSRVAAVSAMLWSRDPHFAAIGFVFTPLTAVAQIPLGLLGNWFPELLRWNITASVTSALFMAGAVMQIRGIARDRGCARWVTIVVTVLFALNPMILMYAANGMSEALYLFFVIWAVRRLIRWMRNDDAHELIAAGLALALAYLTRYDALAPMFVAVVLVFVVSWLRFPKTDTDDKFHRSWAAAIDATVVLLPGLIAFLAWSASSWLITGQAFQQFSSVYGNSAIIEQAGGAADTPLTRMMFSLTEIAVLGPAFPVLAAAAIFLAWRRRDPEVIVPIVLFGSVLGAQTLLYMMGSTFPFLRFYLAVVPLCFVLAVLISPRELPVVSRRPGRAASPELVRDQPKYSGPSIMLVVALVLLLGSTAVTFVAMGSPRLASLEHSLASVVIPGRQDAAEQAILRTFGAERRIADYLDDLDLPDGSVLTDTVLAFGVITASDNPKQFVITSDTDFVKILNNPSESGVEYILTVPNEERGVADAINRRYPTMYETGSGGIGALVIEVENDGGTVPPNWRLYRLTGNKQEGG</sequence>
<dbReference type="InterPro" id="IPR050297">
    <property type="entry name" value="LipidA_mod_glycosyltrf_83"/>
</dbReference>
<comment type="caution">
    <text evidence="8">The sequence shown here is derived from an EMBL/GenBank/DDBJ whole genome shotgun (WGS) entry which is preliminary data.</text>
</comment>
<dbReference type="GO" id="GO:0005886">
    <property type="term" value="C:plasma membrane"/>
    <property type="evidence" value="ECO:0007669"/>
    <property type="project" value="UniProtKB-SubCell"/>
</dbReference>
<keyword evidence="6" id="KW-1133">Transmembrane helix</keyword>
<dbReference type="GO" id="GO:0016763">
    <property type="term" value="F:pentosyltransferase activity"/>
    <property type="evidence" value="ECO:0007669"/>
    <property type="project" value="TreeGrafter"/>
</dbReference>
<dbReference type="EMBL" id="VNIQ01000001">
    <property type="protein sequence ID" value="TYQ07697.1"/>
    <property type="molecule type" value="Genomic_DNA"/>
</dbReference>
<evidence type="ECO:0000256" key="3">
    <source>
        <dbReference type="ARBA" id="ARBA00022676"/>
    </source>
</evidence>
<reference evidence="8" key="1">
    <citation type="submission" date="2019-07" db="EMBL/GenBank/DDBJ databases">
        <title>Genomic Encyclopedia of Type Strains, Phase IV (KMG-IV): sequencing the most valuable type-strain genomes for metagenomic binning, comparative biology and taxonomic classification.</title>
        <authorList>
            <person name="Goeker M."/>
        </authorList>
    </citation>
    <scope>NUCLEOTIDE SEQUENCE</scope>
    <source>
        <strain evidence="8">DSM 44596</strain>
    </source>
</reference>
<dbReference type="AlphaFoldDB" id="A0A652YVP4"/>
<evidence type="ECO:0000256" key="4">
    <source>
        <dbReference type="ARBA" id="ARBA00022679"/>
    </source>
</evidence>
<keyword evidence="5" id="KW-0812">Transmembrane</keyword>
<evidence type="ECO:0000256" key="6">
    <source>
        <dbReference type="ARBA" id="ARBA00022989"/>
    </source>
</evidence>
<evidence type="ECO:0000256" key="2">
    <source>
        <dbReference type="ARBA" id="ARBA00022475"/>
    </source>
</evidence>
<protein>
    <submittedName>
        <fullName evidence="8">Dolichyl-phosphate-mannose-protein mannosyltransferase</fullName>
    </submittedName>
</protein>
<gene>
    <name evidence="8" type="ORF">FNL38_10162</name>
</gene>
<comment type="subcellular location">
    <subcellularLocation>
        <location evidence="1">Cell membrane</location>
        <topology evidence="1">Multi-pass membrane protein</topology>
    </subcellularLocation>
</comment>
<evidence type="ECO:0000256" key="5">
    <source>
        <dbReference type="ARBA" id="ARBA00022692"/>
    </source>
</evidence>
<evidence type="ECO:0000256" key="1">
    <source>
        <dbReference type="ARBA" id="ARBA00004651"/>
    </source>
</evidence>
<accession>A0A652YVP4</accession>
<keyword evidence="7" id="KW-0472">Membrane</keyword>
<name>A0A652YVP4_NOCGL</name>
<proteinExistence type="predicted"/>
<keyword evidence="3 8" id="KW-0328">Glycosyltransferase</keyword>
<dbReference type="GO" id="GO:0009103">
    <property type="term" value="P:lipopolysaccharide biosynthetic process"/>
    <property type="evidence" value="ECO:0007669"/>
    <property type="project" value="UniProtKB-ARBA"/>
</dbReference>
<evidence type="ECO:0000313" key="8">
    <source>
        <dbReference type="EMBL" id="TYQ07697.1"/>
    </source>
</evidence>
<evidence type="ECO:0000256" key="7">
    <source>
        <dbReference type="ARBA" id="ARBA00023136"/>
    </source>
</evidence>
<keyword evidence="4 8" id="KW-0808">Transferase</keyword>
<dbReference type="PANTHER" id="PTHR33908">
    <property type="entry name" value="MANNOSYLTRANSFERASE YKCB-RELATED"/>
    <property type="match status" value="1"/>
</dbReference>
<organism evidence="8">
    <name type="scientific">Nocardia globerula</name>
    <dbReference type="NCBI Taxonomy" id="1818"/>
    <lineage>
        <taxon>Bacteria</taxon>
        <taxon>Bacillati</taxon>
        <taxon>Actinomycetota</taxon>
        <taxon>Actinomycetes</taxon>
        <taxon>Mycobacteriales</taxon>
        <taxon>Nocardiaceae</taxon>
        <taxon>Nocardia</taxon>
    </lineage>
</organism>
<keyword evidence="2" id="KW-1003">Cell membrane</keyword>
<dbReference type="PANTHER" id="PTHR33908:SF11">
    <property type="entry name" value="MEMBRANE PROTEIN"/>
    <property type="match status" value="1"/>
</dbReference>